<evidence type="ECO:0000256" key="5">
    <source>
        <dbReference type="ARBA" id="ARBA00023040"/>
    </source>
</evidence>
<dbReference type="Pfam" id="PF00001">
    <property type="entry name" value="7tm_1"/>
    <property type="match status" value="1"/>
</dbReference>
<keyword evidence="8" id="KW-0807">Transducer</keyword>
<keyword evidence="4 10" id="KW-1133">Transmembrane helix</keyword>
<keyword evidence="6 10" id="KW-0472">Membrane</keyword>
<dbReference type="PRINTS" id="PR00237">
    <property type="entry name" value="GPCRRHODOPSN"/>
</dbReference>
<proteinExistence type="inferred from homology"/>
<evidence type="ECO:0000313" key="12">
    <source>
        <dbReference type="EMBL" id="JAS20285.1"/>
    </source>
</evidence>
<evidence type="ECO:0000256" key="2">
    <source>
        <dbReference type="ARBA" id="ARBA00010663"/>
    </source>
</evidence>
<dbReference type="GO" id="GO:0004930">
    <property type="term" value="F:G protein-coupled receptor activity"/>
    <property type="evidence" value="ECO:0007669"/>
    <property type="project" value="UniProtKB-KW"/>
</dbReference>
<protein>
    <recommendedName>
        <fullName evidence="11">G-protein coupled receptors family 1 profile domain-containing protein</fullName>
    </recommendedName>
</protein>
<dbReference type="SUPFAM" id="SSF81321">
    <property type="entry name" value="Family A G protein-coupled receptor-like"/>
    <property type="match status" value="1"/>
</dbReference>
<dbReference type="Gene3D" id="1.20.1070.10">
    <property type="entry name" value="Rhodopsin 7-helix transmembrane proteins"/>
    <property type="match status" value="1"/>
</dbReference>
<evidence type="ECO:0000259" key="11">
    <source>
        <dbReference type="PROSITE" id="PS50262"/>
    </source>
</evidence>
<evidence type="ECO:0000256" key="4">
    <source>
        <dbReference type="ARBA" id="ARBA00022989"/>
    </source>
</evidence>
<dbReference type="PROSITE" id="PS50262">
    <property type="entry name" value="G_PROTEIN_RECEP_F1_2"/>
    <property type="match status" value="1"/>
</dbReference>
<gene>
    <name evidence="12" type="ORF">g.45</name>
</gene>
<evidence type="ECO:0000256" key="9">
    <source>
        <dbReference type="SAM" id="MobiDB-lite"/>
    </source>
</evidence>
<accession>A0A1B6D3X9</accession>
<dbReference type="EMBL" id="GEDC01017013">
    <property type="protein sequence ID" value="JAS20285.1"/>
    <property type="molecule type" value="Transcribed_RNA"/>
</dbReference>
<reference evidence="12" key="1">
    <citation type="submission" date="2015-12" db="EMBL/GenBank/DDBJ databases">
        <title>De novo transcriptome assembly of four potential Pierce s Disease insect vectors from Arizona vineyards.</title>
        <authorList>
            <person name="Tassone E.E."/>
        </authorList>
    </citation>
    <scope>NUCLEOTIDE SEQUENCE</scope>
</reference>
<feature type="transmembrane region" description="Helical" evidence="10">
    <location>
        <begin position="129"/>
        <end position="152"/>
    </location>
</feature>
<feature type="transmembrane region" description="Helical" evidence="10">
    <location>
        <begin position="39"/>
        <end position="59"/>
    </location>
</feature>
<feature type="region of interest" description="Disordered" evidence="9">
    <location>
        <begin position="186"/>
        <end position="211"/>
    </location>
</feature>
<keyword evidence="7" id="KW-0675">Receptor</keyword>
<keyword evidence="3 10" id="KW-0812">Transmembrane</keyword>
<evidence type="ECO:0000256" key="3">
    <source>
        <dbReference type="ARBA" id="ARBA00022692"/>
    </source>
</evidence>
<dbReference type="GO" id="GO:0005886">
    <property type="term" value="C:plasma membrane"/>
    <property type="evidence" value="ECO:0007669"/>
    <property type="project" value="TreeGrafter"/>
</dbReference>
<keyword evidence="5" id="KW-0297">G-protein coupled receptor</keyword>
<dbReference type="InterPro" id="IPR017452">
    <property type="entry name" value="GPCR_Rhodpsn_7TM"/>
</dbReference>
<comment type="similarity">
    <text evidence="2">Belongs to the G-protein coupled receptor 1 family.</text>
</comment>
<evidence type="ECO:0000256" key="1">
    <source>
        <dbReference type="ARBA" id="ARBA00004141"/>
    </source>
</evidence>
<evidence type="ECO:0000256" key="6">
    <source>
        <dbReference type="ARBA" id="ARBA00023136"/>
    </source>
</evidence>
<feature type="non-terminal residue" evidence="12">
    <location>
        <position position="211"/>
    </location>
</feature>
<name>A0A1B6D3X9_9HEMI</name>
<comment type="subcellular location">
    <subcellularLocation>
        <location evidence="1">Membrane</location>
        <topology evidence="1">Multi-pass membrane protein</topology>
    </subcellularLocation>
</comment>
<evidence type="ECO:0000256" key="8">
    <source>
        <dbReference type="ARBA" id="ARBA00023224"/>
    </source>
</evidence>
<evidence type="ECO:0000256" key="10">
    <source>
        <dbReference type="SAM" id="Phobius"/>
    </source>
</evidence>
<dbReference type="PANTHER" id="PTHR24243">
    <property type="entry name" value="G-PROTEIN COUPLED RECEPTOR"/>
    <property type="match status" value="1"/>
</dbReference>
<feature type="transmembrane region" description="Helical" evidence="10">
    <location>
        <begin position="97"/>
        <end position="117"/>
    </location>
</feature>
<dbReference type="PANTHER" id="PTHR24243:SF208">
    <property type="entry name" value="PYROKININ-1 RECEPTOR"/>
    <property type="match status" value="1"/>
</dbReference>
<dbReference type="AlphaFoldDB" id="A0A1B6D3X9"/>
<organism evidence="12">
    <name type="scientific">Clastoptera arizonana</name>
    <name type="common">Arizona spittle bug</name>
    <dbReference type="NCBI Taxonomy" id="38151"/>
    <lineage>
        <taxon>Eukaryota</taxon>
        <taxon>Metazoa</taxon>
        <taxon>Ecdysozoa</taxon>
        <taxon>Arthropoda</taxon>
        <taxon>Hexapoda</taxon>
        <taxon>Insecta</taxon>
        <taxon>Pterygota</taxon>
        <taxon>Neoptera</taxon>
        <taxon>Paraneoptera</taxon>
        <taxon>Hemiptera</taxon>
        <taxon>Auchenorrhyncha</taxon>
        <taxon>Cercopoidea</taxon>
        <taxon>Clastopteridae</taxon>
        <taxon>Clastoptera</taxon>
    </lineage>
</organism>
<dbReference type="InterPro" id="IPR000276">
    <property type="entry name" value="GPCR_Rhodpsn"/>
</dbReference>
<evidence type="ECO:0000256" key="7">
    <source>
        <dbReference type="ARBA" id="ARBA00023170"/>
    </source>
</evidence>
<sequence length="211" mass="23956">MNVLIAPTSMHTENLHKAKCGATRGDFCDKYRFFFSPGLYSILFFVIPMTLYVVLYFLIGIKILKSSRLFDAVNNQSNSRSGGQNYVMRSLKMSVTVVAECCVCWAPMHVFSIMHTHSDSFTINHKKDAVILLAYLLYLLSTVINPVVYCVMSKTFRKSFKKALCTEGGGLYHVVSTRIWKTNSHEIRERETETTSDSAARKPRSLEANNK</sequence>
<feature type="domain" description="G-protein coupled receptors family 1 profile" evidence="11">
    <location>
        <begin position="1"/>
        <end position="149"/>
    </location>
</feature>